<protein>
    <submittedName>
        <fullName evidence="3">Gamma-glutamyl-gamma-aminobutyrate hydrolase family protein</fullName>
    </submittedName>
</protein>
<feature type="compositionally biased region" description="Polar residues" evidence="1">
    <location>
        <begin position="446"/>
        <end position="460"/>
    </location>
</feature>
<dbReference type="EMBL" id="JADWVN010000017">
    <property type="protein sequence ID" value="MBL7526740.1"/>
    <property type="molecule type" value="Genomic_DNA"/>
</dbReference>
<dbReference type="PANTHER" id="PTHR43235">
    <property type="entry name" value="GLUTAMINE AMIDOTRANSFERASE PB2B2.05-RELATED"/>
    <property type="match status" value="1"/>
</dbReference>
<feature type="transmembrane region" description="Helical" evidence="2">
    <location>
        <begin position="366"/>
        <end position="390"/>
    </location>
</feature>
<dbReference type="SUPFAM" id="SSF52317">
    <property type="entry name" value="Class I glutamine amidotransferase-like"/>
    <property type="match status" value="1"/>
</dbReference>
<keyword evidence="2" id="KW-0812">Transmembrane</keyword>
<dbReference type="InterPro" id="IPR044668">
    <property type="entry name" value="PuuD-like"/>
</dbReference>
<evidence type="ECO:0000256" key="1">
    <source>
        <dbReference type="SAM" id="MobiDB-lite"/>
    </source>
</evidence>
<dbReference type="GO" id="GO:0016787">
    <property type="term" value="F:hydrolase activity"/>
    <property type="evidence" value="ECO:0007669"/>
    <property type="project" value="UniProtKB-KW"/>
</dbReference>
<proteinExistence type="predicted"/>
<keyword evidence="4" id="KW-1185">Reference proteome</keyword>
<feature type="region of interest" description="Disordered" evidence="1">
    <location>
        <begin position="500"/>
        <end position="527"/>
    </location>
</feature>
<dbReference type="Gene3D" id="3.40.50.880">
    <property type="match status" value="1"/>
</dbReference>
<dbReference type="Proteomes" id="UP000809910">
    <property type="component" value="Unassembled WGS sequence"/>
</dbReference>
<keyword evidence="2" id="KW-0472">Membrane</keyword>
<keyword evidence="2" id="KW-1133">Transmembrane helix</keyword>
<feature type="region of interest" description="Disordered" evidence="1">
    <location>
        <begin position="434"/>
        <end position="484"/>
    </location>
</feature>
<organism evidence="3 4">
    <name type="scientific">Legionella bononiensis</name>
    <dbReference type="NCBI Taxonomy" id="2793102"/>
    <lineage>
        <taxon>Bacteria</taxon>
        <taxon>Pseudomonadati</taxon>
        <taxon>Pseudomonadota</taxon>
        <taxon>Gammaproteobacteria</taxon>
        <taxon>Legionellales</taxon>
        <taxon>Legionellaceae</taxon>
        <taxon>Legionella</taxon>
    </lineage>
</organism>
<name>A0ABS1WBT7_9GAMM</name>
<evidence type="ECO:0000313" key="4">
    <source>
        <dbReference type="Proteomes" id="UP000809910"/>
    </source>
</evidence>
<gene>
    <name evidence="3" type="ORF">I5282_09165</name>
</gene>
<evidence type="ECO:0000256" key="2">
    <source>
        <dbReference type="SAM" id="Phobius"/>
    </source>
</evidence>
<dbReference type="PANTHER" id="PTHR43235:SF1">
    <property type="entry name" value="GLUTAMINE AMIDOTRANSFERASE PB2B2.05-RELATED"/>
    <property type="match status" value="1"/>
</dbReference>
<dbReference type="PROSITE" id="PS51273">
    <property type="entry name" value="GATASE_TYPE_1"/>
    <property type="match status" value="1"/>
</dbReference>
<sequence>MEEFMPKVAVTFSPIVGGSSVVSLKKAFKHVGSTVVDADYRKMLEEIPEEKFQELYKDPQGRQLLFAHAKARAAELLEDVDCLALSGNNAMIDPELFNKEREEGQPYDFSRTVAELALVHVAIEKGMPILGVCGGHQVIAVYGGGEIADLNSTQLDKQCYMNYDAIRINKDTMAAQIFGGKNLSEDVKATHYEGNFFGAHSQIISKLPKGFIESGIASDNQSNELTENINGVPIITTQFHPEIGAKGLPESKFVYRRTRHDIETNLRMFEFMHGAALAYNQKKKGILAELRQFTPVNDDEHIKPSEVKAQMEELLKQKQGTDYDPVSKKNQKSLFHWSAPLGLALLGSAVIATVLLIIFPPAGLAAAVGLGSAIVLGAAVGAVALTAADWVEKTTNNIIDSISALVASGFRAVISMGITKLLVSQLKQKEQQNANADVDAAEQNKTESSSQHGSSASRLLSSAPDAPMREIQTPADILRDTPAKLWTDTNADVNKISQVVEESEVSKSELDDEQTLEHRIEPRSSIS</sequence>
<feature type="transmembrane region" description="Helical" evidence="2">
    <location>
        <begin position="337"/>
        <end position="359"/>
    </location>
</feature>
<feature type="transmembrane region" description="Helical" evidence="2">
    <location>
        <begin position="402"/>
        <end position="423"/>
    </location>
</feature>
<evidence type="ECO:0000313" key="3">
    <source>
        <dbReference type="EMBL" id="MBL7526740.1"/>
    </source>
</evidence>
<dbReference type="Pfam" id="PF07722">
    <property type="entry name" value="Peptidase_C26"/>
    <property type="match status" value="1"/>
</dbReference>
<reference evidence="3 4" key="1">
    <citation type="submission" date="2020-12" db="EMBL/GenBank/DDBJ databases">
        <title>WGS of Legionella: environmental sample.</title>
        <authorList>
            <person name="Cristino S."/>
            <person name="Girolamini L."/>
            <person name="Salaris S."/>
            <person name="Pascale M.R."/>
            <person name="Mazzotta M."/>
            <person name="Orsini M."/>
            <person name="Grottola A."/>
        </authorList>
    </citation>
    <scope>NUCLEOTIDE SEQUENCE [LARGE SCALE GENOMIC DNA]</scope>
    <source>
        <strain evidence="3 4">30cs62</strain>
    </source>
</reference>
<keyword evidence="3" id="KW-0378">Hydrolase</keyword>
<feature type="compositionally biased region" description="Basic and acidic residues" evidence="1">
    <location>
        <begin position="504"/>
        <end position="527"/>
    </location>
</feature>
<dbReference type="InterPro" id="IPR029062">
    <property type="entry name" value="Class_I_gatase-like"/>
</dbReference>
<comment type="caution">
    <text evidence="3">The sequence shown here is derived from an EMBL/GenBank/DDBJ whole genome shotgun (WGS) entry which is preliminary data.</text>
</comment>
<accession>A0ABS1WBT7</accession>
<dbReference type="InterPro" id="IPR011697">
    <property type="entry name" value="Peptidase_C26"/>
</dbReference>